<dbReference type="Proteomes" id="UP000515847">
    <property type="component" value="Chromosome"/>
</dbReference>
<name>A0A7G6E3F4_THEFR</name>
<dbReference type="InterPro" id="IPR002347">
    <property type="entry name" value="SDR_fam"/>
</dbReference>
<comment type="similarity">
    <text evidence="1">Belongs to the short-chain dehydrogenases/reductases (SDR) family.</text>
</comment>
<dbReference type="PANTHER" id="PTHR42760">
    <property type="entry name" value="SHORT-CHAIN DEHYDROGENASES/REDUCTASES FAMILY MEMBER"/>
    <property type="match status" value="1"/>
</dbReference>
<evidence type="ECO:0000313" key="4">
    <source>
        <dbReference type="Proteomes" id="UP000515847"/>
    </source>
</evidence>
<dbReference type="PRINTS" id="PR00080">
    <property type="entry name" value="SDRFAMILY"/>
</dbReference>
<dbReference type="KEGG" id="tfr:BR63_09990"/>
<dbReference type="PANTHER" id="PTHR42760:SF133">
    <property type="entry name" value="3-OXOACYL-[ACYL-CARRIER-PROTEIN] REDUCTASE"/>
    <property type="match status" value="1"/>
</dbReference>
<dbReference type="GO" id="GO:0006633">
    <property type="term" value="P:fatty acid biosynthetic process"/>
    <property type="evidence" value="ECO:0007669"/>
    <property type="project" value="TreeGrafter"/>
</dbReference>
<dbReference type="InterPro" id="IPR036291">
    <property type="entry name" value="NAD(P)-bd_dom_sf"/>
</dbReference>
<organism evidence="3 4">
    <name type="scientific">Thermanaerosceptrum fracticalcis</name>
    <dbReference type="NCBI Taxonomy" id="1712410"/>
    <lineage>
        <taxon>Bacteria</taxon>
        <taxon>Bacillati</taxon>
        <taxon>Bacillota</taxon>
        <taxon>Clostridia</taxon>
        <taxon>Eubacteriales</taxon>
        <taxon>Peptococcaceae</taxon>
        <taxon>Thermanaerosceptrum</taxon>
    </lineage>
</organism>
<evidence type="ECO:0000256" key="1">
    <source>
        <dbReference type="ARBA" id="ARBA00006484"/>
    </source>
</evidence>
<protein>
    <submittedName>
        <fullName evidence="3">SDR family oxidoreductase</fullName>
    </submittedName>
</protein>
<dbReference type="OrthoDB" id="9803333at2"/>
<proteinExistence type="inferred from homology"/>
<reference evidence="3 4" key="1">
    <citation type="journal article" date="2019" name="Front. Microbiol.">
        <title>Thermoanaerosceptrum fracticalcis gen. nov. sp. nov., a Novel Fumarate-Fermenting Microorganism From a Deep Fractured Carbonate Aquifer of the US Great Basin.</title>
        <authorList>
            <person name="Hamilton-Brehm S.D."/>
            <person name="Stewart L.E."/>
            <person name="Zavarin M."/>
            <person name="Caldwell M."/>
            <person name="Lawson P.A."/>
            <person name="Onstott T.C."/>
            <person name="Grzymski J."/>
            <person name="Neveux I."/>
            <person name="Lollar B.S."/>
            <person name="Russell C.E."/>
            <person name="Moser D.P."/>
        </authorList>
    </citation>
    <scope>NUCLEOTIDE SEQUENCE [LARGE SCALE GENOMIC DNA]</scope>
    <source>
        <strain evidence="3 4">DRI-13</strain>
    </source>
</reference>
<dbReference type="Pfam" id="PF13561">
    <property type="entry name" value="adh_short_C2"/>
    <property type="match status" value="1"/>
</dbReference>
<dbReference type="InterPro" id="IPR020904">
    <property type="entry name" value="Sc_DH/Rdtase_CS"/>
</dbReference>
<accession>A0A7G6E3F4</accession>
<dbReference type="SUPFAM" id="SSF51735">
    <property type="entry name" value="NAD(P)-binding Rossmann-fold domains"/>
    <property type="match status" value="1"/>
</dbReference>
<keyword evidence="4" id="KW-1185">Reference proteome</keyword>
<evidence type="ECO:0000256" key="2">
    <source>
        <dbReference type="ARBA" id="ARBA00023002"/>
    </source>
</evidence>
<gene>
    <name evidence="3" type="ORF">BR63_09990</name>
</gene>
<dbReference type="GO" id="GO:0016616">
    <property type="term" value="F:oxidoreductase activity, acting on the CH-OH group of donors, NAD or NADP as acceptor"/>
    <property type="evidence" value="ECO:0007669"/>
    <property type="project" value="TreeGrafter"/>
</dbReference>
<evidence type="ECO:0000313" key="3">
    <source>
        <dbReference type="EMBL" id="QNB46608.1"/>
    </source>
</evidence>
<dbReference type="AlphaFoldDB" id="A0A7G6E3F4"/>
<dbReference type="PROSITE" id="PS00061">
    <property type="entry name" value="ADH_SHORT"/>
    <property type="match status" value="1"/>
</dbReference>
<dbReference type="PRINTS" id="PR00081">
    <property type="entry name" value="GDHRDH"/>
</dbReference>
<dbReference type="FunFam" id="3.40.50.720:FF:000084">
    <property type="entry name" value="Short-chain dehydrogenase reductase"/>
    <property type="match status" value="1"/>
</dbReference>
<dbReference type="GO" id="GO:0008206">
    <property type="term" value="P:bile acid metabolic process"/>
    <property type="evidence" value="ECO:0007669"/>
    <property type="project" value="UniProtKB-ARBA"/>
</dbReference>
<dbReference type="GO" id="GO:0048038">
    <property type="term" value="F:quinone binding"/>
    <property type="evidence" value="ECO:0007669"/>
    <property type="project" value="TreeGrafter"/>
</dbReference>
<dbReference type="EMBL" id="CP045798">
    <property type="protein sequence ID" value="QNB46608.1"/>
    <property type="molecule type" value="Genomic_DNA"/>
</dbReference>
<dbReference type="RefSeq" id="WP_034421637.1">
    <property type="nucleotide sequence ID" value="NZ_CP045798.1"/>
</dbReference>
<keyword evidence="2" id="KW-0560">Oxidoreductase</keyword>
<sequence>MSEFNGKIALVTGGTKGIGRATVIELCKEGAHSVIVSRNADEGWELVKELTSQGLKASYTQADVGNLLDIKKMVEGVIKEQGKIDILVNCAGVNKRKPIEEYTEDDWNFMVDINMKGTFFTCQEVGKTMIGKGIKGVIVNIGSLQSEEVLPERGIYAGTKGAVKQLTKAFAVEWAKYGIRANSLSPAFISTPLVESVLADPKWNQIITSRTLLGRPGTPEEVAHLIVFLCSSKASYITGANMVIDGGWTAG</sequence>
<dbReference type="Gene3D" id="3.40.50.720">
    <property type="entry name" value="NAD(P)-binding Rossmann-like Domain"/>
    <property type="match status" value="1"/>
</dbReference>